<feature type="binding site" evidence="10">
    <location>
        <begin position="433"/>
        <end position="435"/>
    </location>
    <ligand>
        <name>GTP</name>
        <dbReference type="ChEBI" id="CHEBI:37565"/>
    </ligand>
</feature>
<protein>
    <recommendedName>
        <fullName evidence="10 12">Adenylosuccinate synthetase</fullName>
        <shortName evidence="10">AMPSase</shortName>
        <shortName evidence="10">AdSS</shortName>
        <ecNumber evidence="10 12">6.3.4.4</ecNumber>
    </recommendedName>
    <alternativeName>
        <fullName evidence="10">IMP--aspartate ligase</fullName>
    </alternativeName>
</protein>
<comment type="similarity">
    <text evidence="10 12">Belongs to the adenylosuccinate synthetase family.</text>
</comment>
<dbReference type="Gene3D" id="3.90.170.10">
    <property type="entry name" value="Adenylosuccinate Synthetase, subunit A, domain 3"/>
    <property type="match status" value="1"/>
</dbReference>
<feature type="binding site" evidence="10">
    <location>
        <begin position="64"/>
        <end position="67"/>
    </location>
    <ligand>
        <name>IMP</name>
        <dbReference type="ChEBI" id="CHEBI:58053"/>
    </ligand>
</feature>
<feature type="compositionally biased region" description="Polar residues" evidence="13">
    <location>
        <begin position="1"/>
        <end position="14"/>
    </location>
</feature>
<gene>
    <name evidence="14" type="primary">ADSS1</name>
</gene>
<dbReference type="FunFam" id="3.90.170.10:FF:000001">
    <property type="entry name" value="Adenylosuccinate synthetase"/>
    <property type="match status" value="1"/>
</dbReference>
<evidence type="ECO:0000256" key="8">
    <source>
        <dbReference type="ARBA" id="ARBA00025042"/>
    </source>
</evidence>
<feature type="binding site" evidence="10">
    <location>
        <begin position="319"/>
        <end position="325"/>
    </location>
    <ligand>
        <name>substrate</name>
    </ligand>
</feature>
<dbReference type="Gene3D" id="1.10.300.10">
    <property type="entry name" value="Adenylosuccinate Synthetase, subunit A, domain 2"/>
    <property type="match status" value="1"/>
</dbReference>
<evidence type="ECO:0000256" key="5">
    <source>
        <dbReference type="ARBA" id="ARBA00022755"/>
    </source>
</evidence>
<feature type="binding site" evidence="10">
    <location>
        <position position="66"/>
    </location>
    <ligand>
        <name>Mg(2+)</name>
        <dbReference type="ChEBI" id="CHEBI:18420"/>
    </ligand>
</feature>
<sequence>HSINMSHKSCYTNPGTGGKRPRNDKGNKVTVVLGAQWGDEGKGKVVDLLATESDIICRCQGGNNAGHTVVVDGKEYDFHLLPSGIINSKAVSVIGNGVVIHLPGLLEEAEKNEKKGWKIQISMLMFDFHQAVDGLQEVQRQAQDGINIGTTKKGIGPTYSSKASRTGLRICDLLDDFKDFSTRFKNLAQQYQAMFPTLVVDVDGQLNKLKEYAERIRPMVRDGVYFMYDAINGPPKKILVEGANAALLDIDFGTYPFVTSSNCTVGGVCTGLGIPPLNIGDVYGVVKAYTTRVGIGAFPTEQLNEVGELLQTRGHEVGVTTGRKRRCGWLDLVILRYANMINGFTAFALTKLDILDVMDEIKVGVSYKLKGKKIPYFPANMDVLQKVEVEYEKLPGWKSDTSACRKWEDLPGKAQNYIRFVENHVGVPIKWVGVGKARESMIQMF</sequence>
<dbReference type="GeneTree" id="ENSGT00390000015553"/>
<feature type="binding site" evidence="10">
    <location>
        <position position="325"/>
    </location>
    <ligand>
        <name>GTP</name>
        <dbReference type="ChEBI" id="CHEBI:37565"/>
    </ligand>
</feature>
<evidence type="ECO:0000256" key="1">
    <source>
        <dbReference type="ARBA" id="ARBA00011738"/>
    </source>
</evidence>
<reference evidence="14" key="1">
    <citation type="submission" date="2025-08" db="UniProtKB">
        <authorList>
            <consortium name="Ensembl"/>
        </authorList>
    </citation>
    <scope>IDENTIFICATION</scope>
</reference>
<comment type="subunit">
    <text evidence="1 10">Homodimer.</text>
</comment>
<evidence type="ECO:0000256" key="3">
    <source>
        <dbReference type="ARBA" id="ARBA00022723"/>
    </source>
</evidence>
<keyword evidence="5 10" id="KW-0658">Purine biosynthesis</keyword>
<dbReference type="FunFam" id="1.10.300.10:FF:000002">
    <property type="entry name" value="Adenylosuccinate synthetase, chloroplastic"/>
    <property type="match status" value="1"/>
</dbReference>
<feature type="binding site" evidence="10">
    <location>
        <begin position="66"/>
        <end position="68"/>
    </location>
    <ligand>
        <name>GTP</name>
        <dbReference type="ChEBI" id="CHEBI:37565"/>
    </ligand>
</feature>
<evidence type="ECO:0000256" key="10">
    <source>
        <dbReference type="HAMAP-Rule" id="MF_03125"/>
    </source>
</evidence>
<comment type="function">
    <text evidence="12">Plays an important role in the de novo pathway of purine nucleotide biosynthesis.</text>
</comment>
<dbReference type="PANTHER" id="PTHR11846">
    <property type="entry name" value="ADENYLOSUCCINATE SYNTHETASE"/>
    <property type="match status" value="1"/>
</dbReference>
<keyword evidence="2 10" id="KW-0436">Ligase</keyword>
<feature type="region of interest" description="Disordered" evidence="13">
    <location>
        <begin position="1"/>
        <end position="26"/>
    </location>
</feature>
<dbReference type="InterPro" id="IPR027417">
    <property type="entry name" value="P-loop_NTPase"/>
</dbReference>
<comment type="cofactor">
    <cofactor evidence="10">
        <name>Mg(2+)</name>
        <dbReference type="ChEBI" id="CHEBI:18420"/>
    </cofactor>
    <text evidence="10">Binds 1 Mg(2+) ion per subunit.</text>
</comment>
<dbReference type="GO" id="GO:0044208">
    <property type="term" value="P:'de novo' AMP biosynthetic process"/>
    <property type="evidence" value="ECO:0007669"/>
    <property type="project" value="UniProtKB-UniRule"/>
</dbReference>
<feature type="binding site" evidence="10">
    <location>
        <position position="165"/>
    </location>
    <ligand>
        <name>IMP</name>
        <dbReference type="ChEBI" id="CHEBI:58053"/>
        <note>ligand shared between dimeric partners</note>
    </ligand>
</feature>
<feature type="binding site" evidence="10">
    <location>
        <begin position="38"/>
        <end position="44"/>
    </location>
    <ligand>
        <name>GTP</name>
        <dbReference type="ChEBI" id="CHEBI:37565"/>
    </ligand>
</feature>
<keyword evidence="7 10" id="KW-0342">GTP-binding</keyword>
<dbReference type="CDD" id="cd03108">
    <property type="entry name" value="AdSS"/>
    <property type="match status" value="1"/>
</dbReference>
<feature type="active site" evidence="11">
    <location>
        <position position="162"/>
    </location>
</feature>
<accession>A0A8C8H366</accession>
<dbReference type="EC" id="6.3.4.4" evidence="10 12"/>
<dbReference type="GO" id="GO:0004019">
    <property type="term" value="F:adenylosuccinate synthase activity"/>
    <property type="evidence" value="ECO:0007669"/>
    <property type="project" value="UniProtKB-UniRule"/>
</dbReference>
<feature type="binding site" evidence="10">
    <location>
        <position position="39"/>
    </location>
    <ligand>
        <name>Mg(2+)</name>
        <dbReference type="ChEBI" id="CHEBI:18420"/>
    </ligand>
</feature>
<dbReference type="UniPathway" id="UPA00075">
    <property type="reaction ID" value="UER00335"/>
</dbReference>
<evidence type="ECO:0000313" key="14">
    <source>
        <dbReference type="Ensembl" id="ENSOTSP00005058823.1"/>
    </source>
</evidence>
<comment type="catalytic activity">
    <reaction evidence="9 10 12">
        <text>IMP + L-aspartate + GTP = N(6)-(1,2-dicarboxyethyl)-AMP + GDP + phosphate + 2 H(+)</text>
        <dbReference type="Rhea" id="RHEA:15753"/>
        <dbReference type="ChEBI" id="CHEBI:15378"/>
        <dbReference type="ChEBI" id="CHEBI:29991"/>
        <dbReference type="ChEBI" id="CHEBI:37565"/>
        <dbReference type="ChEBI" id="CHEBI:43474"/>
        <dbReference type="ChEBI" id="CHEBI:57567"/>
        <dbReference type="ChEBI" id="CHEBI:58053"/>
        <dbReference type="ChEBI" id="CHEBI:58189"/>
        <dbReference type="EC" id="6.3.4.4"/>
    </reaction>
</comment>
<feature type="binding site" evidence="10">
    <location>
        <begin position="39"/>
        <end position="42"/>
    </location>
    <ligand>
        <name>IMP</name>
        <dbReference type="ChEBI" id="CHEBI:58053"/>
    </ligand>
</feature>
<dbReference type="InterPro" id="IPR001114">
    <property type="entry name" value="Adenylosuccinate_synthetase"/>
</dbReference>
<evidence type="ECO:0000256" key="9">
    <source>
        <dbReference type="ARBA" id="ARBA00050432"/>
    </source>
</evidence>
<comment type="subcellular location">
    <subcellularLocation>
        <location evidence="10">Cytoplasm</location>
    </subcellularLocation>
</comment>
<keyword evidence="10" id="KW-0963">Cytoplasm</keyword>
<dbReference type="SUPFAM" id="SSF52540">
    <property type="entry name" value="P-loop containing nucleoside triphosphate hydrolases"/>
    <property type="match status" value="1"/>
</dbReference>
<feature type="binding site" evidence="10">
    <location>
        <position position="244"/>
    </location>
    <ligand>
        <name>IMP</name>
        <dbReference type="ChEBI" id="CHEBI:58053"/>
    </ligand>
</feature>
<dbReference type="InterPro" id="IPR018220">
    <property type="entry name" value="Adenylosuccin_syn_GTP-bd"/>
</dbReference>
<feature type="active site" description="Proton acceptor" evidence="10">
    <location>
        <position position="39"/>
    </location>
</feature>
<organism evidence="14 15">
    <name type="scientific">Oncorhynchus tshawytscha</name>
    <name type="common">Chinook salmon</name>
    <name type="synonym">Salmo tshawytscha</name>
    <dbReference type="NCBI Taxonomy" id="74940"/>
    <lineage>
        <taxon>Eukaryota</taxon>
        <taxon>Metazoa</taxon>
        <taxon>Chordata</taxon>
        <taxon>Craniata</taxon>
        <taxon>Vertebrata</taxon>
        <taxon>Euteleostomi</taxon>
        <taxon>Actinopterygii</taxon>
        <taxon>Neopterygii</taxon>
        <taxon>Teleostei</taxon>
        <taxon>Protacanthopterygii</taxon>
        <taxon>Salmoniformes</taxon>
        <taxon>Salmonidae</taxon>
        <taxon>Salmoninae</taxon>
        <taxon>Oncorhynchus</taxon>
    </lineage>
</organism>
<keyword evidence="15" id="KW-1185">Reference proteome</keyword>
<comment type="pathway">
    <text evidence="10 12">Purine metabolism; AMP biosynthesis via de novo pathway; AMP from IMP: step 1/2.</text>
</comment>
<feature type="binding site" evidence="10">
    <location>
        <position position="259"/>
    </location>
    <ligand>
        <name>IMP</name>
        <dbReference type="ChEBI" id="CHEBI:58053"/>
    </ligand>
</feature>
<dbReference type="Proteomes" id="UP000694402">
    <property type="component" value="Unassembled WGS sequence"/>
</dbReference>
<dbReference type="PROSITE" id="PS01266">
    <property type="entry name" value="ADENYLOSUCCIN_SYN_1"/>
    <property type="match status" value="1"/>
</dbReference>
<dbReference type="HAMAP" id="MF_00011">
    <property type="entry name" value="Adenylosucc_synth"/>
    <property type="match status" value="1"/>
</dbReference>
<dbReference type="InterPro" id="IPR042110">
    <property type="entry name" value="Adenylosuccinate_synth_dom2"/>
</dbReference>
<comment type="function">
    <text evidence="10">Plays an important role in the de novo pathway and in the salvage pathway of purine nucleotide biosynthesis. Catalyzes the first commited step in the biosynthesis of AMP from IMP.</text>
</comment>
<evidence type="ECO:0000256" key="6">
    <source>
        <dbReference type="ARBA" id="ARBA00022842"/>
    </source>
</evidence>
<dbReference type="Ensembl" id="ENSOTST00005064029.2">
    <property type="protein sequence ID" value="ENSOTSP00005058823.1"/>
    <property type="gene ID" value="ENSOTSG00005028266.2"/>
</dbReference>
<dbReference type="GO" id="GO:0005737">
    <property type="term" value="C:cytoplasm"/>
    <property type="evidence" value="ECO:0007669"/>
    <property type="project" value="UniProtKB-SubCell"/>
</dbReference>
<evidence type="ECO:0000313" key="15">
    <source>
        <dbReference type="Proteomes" id="UP000694402"/>
    </source>
</evidence>
<name>A0A8C8H366_ONCTS</name>
<keyword evidence="6 10" id="KW-0460">Magnesium</keyword>
<dbReference type="GO" id="GO:0000287">
    <property type="term" value="F:magnesium ion binding"/>
    <property type="evidence" value="ECO:0007669"/>
    <property type="project" value="UniProtKB-UniRule"/>
</dbReference>
<dbReference type="InterPro" id="IPR042111">
    <property type="entry name" value="Adenylosuccinate_synth_dom3"/>
</dbReference>
<feature type="binding site" evidence="10">
    <location>
        <position position="323"/>
    </location>
    <ligand>
        <name>IMP</name>
        <dbReference type="ChEBI" id="CHEBI:58053"/>
    </ligand>
</feature>
<keyword evidence="3 10" id="KW-0479">Metal-binding</keyword>
<dbReference type="InterPro" id="IPR033128">
    <property type="entry name" value="Adenylosuccin_syn_Lys_AS"/>
</dbReference>
<dbReference type="Gene3D" id="3.40.440.10">
    <property type="entry name" value="Adenylosuccinate Synthetase, subunit A, domain 1"/>
    <property type="match status" value="1"/>
</dbReference>
<comment type="function">
    <text evidence="8">Component of the purine nucleotide cycle (PNC), which interconverts IMP and AMP to regulate the nucleotide levels in various tissues, and which contributes to glycolysis and ammoniagenesis. Catalyzes the first committed step in the biosynthesis of AMP from IMP.</text>
</comment>
<dbReference type="NCBIfam" id="NF002223">
    <property type="entry name" value="PRK01117.1"/>
    <property type="match status" value="1"/>
</dbReference>
<dbReference type="GO" id="GO:0005525">
    <property type="term" value="F:GTP binding"/>
    <property type="evidence" value="ECO:0007669"/>
    <property type="project" value="UniProtKB-UniRule"/>
</dbReference>
<evidence type="ECO:0000256" key="12">
    <source>
        <dbReference type="RuleBase" id="RU000520"/>
    </source>
</evidence>
<reference evidence="14" key="2">
    <citation type="submission" date="2025-09" db="UniProtKB">
        <authorList>
            <consortium name="Ensembl"/>
        </authorList>
    </citation>
    <scope>IDENTIFICATION</scope>
</reference>
<evidence type="ECO:0000256" key="7">
    <source>
        <dbReference type="ARBA" id="ARBA00023134"/>
    </source>
</evidence>
<evidence type="ECO:0000256" key="11">
    <source>
        <dbReference type="PROSITE-ProRule" id="PRU10134"/>
    </source>
</evidence>
<proteinExistence type="inferred from homology"/>
<evidence type="ECO:0000256" key="13">
    <source>
        <dbReference type="SAM" id="MobiDB-lite"/>
    </source>
</evidence>
<dbReference type="AlphaFoldDB" id="A0A8C8H366"/>
<keyword evidence="4 10" id="KW-0547">Nucleotide-binding</keyword>
<dbReference type="Pfam" id="PF00709">
    <property type="entry name" value="Adenylsucc_synt"/>
    <property type="match status" value="1"/>
</dbReference>
<dbReference type="InterPro" id="IPR042109">
    <property type="entry name" value="Adenylosuccinate_synth_dom1"/>
</dbReference>
<dbReference type="GO" id="GO:0046040">
    <property type="term" value="P:IMP metabolic process"/>
    <property type="evidence" value="ECO:0007669"/>
    <property type="project" value="TreeGrafter"/>
</dbReference>
<feature type="active site" description="Proton donor" evidence="10">
    <location>
        <position position="67"/>
    </location>
</feature>
<feature type="binding site" evidence="10">
    <location>
        <position position="151"/>
    </location>
    <ligand>
        <name>IMP</name>
        <dbReference type="ChEBI" id="CHEBI:58053"/>
    </ligand>
</feature>
<feature type="binding site" evidence="10">
    <location>
        <begin position="351"/>
        <end position="353"/>
    </location>
    <ligand>
        <name>GTP</name>
        <dbReference type="ChEBI" id="CHEBI:37565"/>
    </ligand>
</feature>
<dbReference type="PANTHER" id="PTHR11846:SF2">
    <property type="entry name" value="ADENYLOSUCCINATE SYNTHETASE ISOZYME 1"/>
    <property type="match status" value="1"/>
</dbReference>
<evidence type="ECO:0000256" key="2">
    <source>
        <dbReference type="ARBA" id="ARBA00022598"/>
    </source>
</evidence>
<dbReference type="PROSITE" id="PS00513">
    <property type="entry name" value="ADENYLOSUCCIN_SYN_2"/>
    <property type="match status" value="1"/>
</dbReference>
<evidence type="ECO:0000256" key="4">
    <source>
        <dbReference type="ARBA" id="ARBA00022741"/>
    </source>
</evidence>
<dbReference type="SMART" id="SM00788">
    <property type="entry name" value="Adenylsucc_synt"/>
    <property type="match status" value="1"/>
</dbReference>
<dbReference type="NCBIfam" id="TIGR00184">
    <property type="entry name" value="purA"/>
    <property type="match status" value="1"/>
</dbReference>